<feature type="compositionally biased region" description="Polar residues" evidence="3">
    <location>
        <begin position="87"/>
        <end position="97"/>
    </location>
</feature>
<evidence type="ECO:0000313" key="6">
    <source>
        <dbReference type="EMBL" id="TYP66208.1"/>
    </source>
</evidence>
<evidence type="ECO:0000256" key="1">
    <source>
        <dbReference type="ARBA" id="ARBA00022553"/>
    </source>
</evidence>
<comment type="subcellular location">
    <subcellularLocation>
        <location evidence="2">Cytoplasm</location>
    </subcellularLocation>
</comment>
<dbReference type="RefSeq" id="WP_148924144.1">
    <property type="nucleotide sequence ID" value="NZ_VNHQ01000011.1"/>
</dbReference>
<dbReference type="EMBL" id="VNHQ01000011">
    <property type="protein sequence ID" value="TYP66208.1"/>
    <property type="molecule type" value="Genomic_DNA"/>
</dbReference>
<dbReference type="InterPro" id="IPR052069">
    <property type="entry name" value="Ca-reg_mRNA-binding_domain"/>
</dbReference>
<keyword evidence="4" id="KW-0472">Membrane</keyword>
<keyword evidence="4" id="KW-1133">Transmembrane helix</keyword>
<evidence type="ECO:0000259" key="5">
    <source>
        <dbReference type="PROSITE" id="PS51857"/>
    </source>
</evidence>
<evidence type="ECO:0000313" key="7">
    <source>
        <dbReference type="Proteomes" id="UP000324282"/>
    </source>
</evidence>
<keyword evidence="1" id="KW-0597">Phosphoprotein</keyword>
<dbReference type="OrthoDB" id="72963at2"/>
<dbReference type="PROSITE" id="PS51857">
    <property type="entry name" value="CSD_2"/>
    <property type="match status" value="1"/>
</dbReference>
<evidence type="ECO:0000256" key="3">
    <source>
        <dbReference type="SAM" id="MobiDB-lite"/>
    </source>
</evidence>
<dbReference type="Pfam" id="PF06961">
    <property type="entry name" value="DUF1294"/>
    <property type="match status" value="1"/>
</dbReference>
<dbReference type="GO" id="GO:0043488">
    <property type="term" value="P:regulation of mRNA stability"/>
    <property type="evidence" value="ECO:0007669"/>
    <property type="project" value="TreeGrafter"/>
</dbReference>
<dbReference type="InterPro" id="IPR011129">
    <property type="entry name" value="CSD"/>
</dbReference>
<dbReference type="AlphaFoldDB" id="A0A5S5BIH4"/>
<accession>A0A5S5BIH4</accession>
<organism evidence="6 7">
    <name type="scientific">Stutzerimonas stutzeri</name>
    <name type="common">Pseudomonas stutzeri</name>
    <dbReference type="NCBI Taxonomy" id="316"/>
    <lineage>
        <taxon>Bacteria</taxon>
        <taxon>Pseudomonadati</taxon>
        <taxon>Pseudomonadota</taxon>
        <taxon>Gammaproteobacteria</taxon>
        <taxon>Pseudomonadales</taxon>
        <taxon>Pseudomonadaceae</taxon>
        <taxon>Stutzerimonas</taxon>
    </lineage>
</organism>
<feature type="domain" description="CSD" evidence="5">
    <location>
        <begin position="2"/>
        <end position="66"/>
    </location>
</feature>
<evidence type="ECO:0000256" key="2">
    <source>
        <dbReference type="RuleBase" id="RU000408"/>
    </source>
</evidence>
<feature type="transmembrane region" description="Helical" evidence="4">
    <location>
        <begin position="114"/>
        <end position="135"/>
    </location>
</feature>
<dbReference type="PROSITE" id="PS00352">
    <property type="entry name" value="CSD_1"/>
    <property type="match status" value="1"/>
</dbReference>
<feature type="transmembrane region" description="Helical" evidence="4">
    <location>
        <begin position="206"/>
        <end position="225"/>
    </location>
</feature>
<dbReference type="CDD" id="cd04458">
    <property type="entry name" value="CSP_CDS"/>
    <property type="match status" value="1"/>
</dbReference>
<dbReference type="SUPFAM" id="SSF50249">
    <property type="entry name" value="Nucleic acid-binding proteins"/>
    <property type="match status" value="1"/>
</dbReference>
<dbReference type="Gene3D" id="2.40.50.140">
    <property type="entry name" value="Nucleic acid-binding proteins"/>
    <property type="match status" value="1"/>
</dbReference>
<keyword evidence="4" id="KW-0812">Transmembrane</keyword>
<dbReference type="PANTHER" id="PTHR12962:SF1">
    <property type="entry name" value="COLD SHOCK DOMAIN-CONTAINING PROTEIN CG9705"/>
    <property type="match status" value="1"/>
</dbReference>
<gene>
    <name evidence="6" type="ORF">A9A72_121202</name>
</gene>
<dbReference type="GO" id="GO:0003730">
    <property type="term" value="F:mRNA 3'-UTR binding"/>
    <property type="evidence" value="ECO:0007669"/>
    <property type="project" value="TreeGrafter"/>
</dbReference>
<proteinExistence type="predicted"/>
<reference evidence="6 7" key="1">
    <citation type="submission" date="2019-07" db="EMBL/GenBank/DDBJ databases">
        <title>Deep subsurface shale carbon reservoir microbial communities from Ohio and West Virginia, USA.</title>
        <authorList>
            <person name="Wrighton K."/>
        </authorList>
    </citation>
    <scope>NUCLEOTIDE SEQUENCE [LARGE SCALE GENOMIC DNA]</scope>
    <source>
        <strain evidence="6 7">NP_8Ht</strain>
    </source>
</reference>
<name>A0A5S5BIH4_STUST</name>
<dbReference type="InterPro" id="IPR012340">
    <property type="entry name" value="NA-bd_OB-fold"/>
</dbReference>
<dbReference type="InterPro" id="IPR010718">
    <property type="entry name" value="DUF1294"/>
</dbReference>
<dbReference type="InterPro" id="IPR002059">
    <property type="entry name" value="CSP_DNA-bd"/>
</dbReference>
<evidence type="ECO:0000256" key="4">
    <source>
        <dbReference type="SAM" id="Phobius"/>
    </source>
</evidence>
<feature type="region of interest" description="Disordered" evidence="3">
    <location>
        <begin position="81"/>
        <end position="106"/>
    </location>
</feature>
<dbReference type="Proteomes" id="UP000324282">
    <property type="component" value="Unassembled WGS sequence"/>
</dbReference>
<dbReference type="GO" id="GO:0005829">
    <property type="term" value="C:cytosol"/>
    <property type="evidence" value="ECO:0007669"/>
    <property type="project" value="UniProtKB-ARBA"/>
</dbReference>
<comment type="caution">
    <text evidence="6">The sequence shown here is derived from an EMBL/GenBank/DDBJ whole genome shotgun (WGS) entry which is preliminary data.</text>
</comment>
<feature type="transmembrane region" description="Helical" evidence="4">
    <location>
        <begin position="141"/>
        <end position="158"/>
    </location>
</feature>
<dbReference type="SMART" id="SM00357">
    <property type="entry name" value="CSP"/>
    <property type="match status" value="1"/>
</dbReference>
<dbReference type="Pfam" id="PF00313">
    <property type="entry name" value="CSD"/>
    <property type="match status" value="1"/>
</dbReference>
<dbReference type="PANTHER" id="PTHR12962">
    <property type="entry name" value="CALCIUM-REGULATED HEAT STABLE PROTEIN CRHSP-24-RELATED"/>
    <property type="match status" value="1"/>
</dbReference>
<dbReference type="InterPro" id="IPR019844">
    <property type="entry name" value="CSD_CS"/>
</dbReference>
<protein>
    <submittedName>
        <fullName evidence="6">Uncharacterized membrane protein YsdA (DUF1294 family)</fullName>
    </submittedName>
</protein>
<sequence>MELRGQLKSWNDQKGFGFIRPEQGSEEIFAHISAMRGARRPVQGDRVLYISERDKNGRLRATHIRLDAGLSLDEPAIRRKPPGVAIQSAQNRSTQPRPKSKARPRRNGAIRWPLPKLLGLILLCLLPALGVFRMAGQGSYWPLYAYLLGSLLAFGLYLHDKRSALCSGWRTPEARLHLVELLGGWPGALIAQQALRHKTRKFSFQLVFWLIVIVHQAAWLDYLYLQSMYRHLPQF</sequence>